<dbReference type="AlphaFoldDB" id="A0A1G2GXP1"/>
<evidence type="ECO:0000313" key="2">
    <source>
        <dbReference type="Proteomes" id="UP000179106"/>
    </source>
</evidence>
<name>A0A1G2GXP1_9BACT</name>
<dbReference type="Proteomes" id="UP000179106">
    <property type="component" value="Unassembled WGS sequence"/>
</dbReference>
<proteinExistence type="predicted"/>
<reference evidence="1 2" key="1">
    <citation type="journal article" date="2016" name="Nat. Commun.">
        <title>Thousands of microbial genomes shed light on interconnected biogeochemical processes in an aquifer system.</title>
        <authorList>
            <person name="Anantharaman K."/>
            <person name="Brown C.T."/>
            <person name="Hug L.A."/>
            <person name="Sharon I."/>
            <person name="Castelle C.J."/>
            <person name="Probst A.J."/>
            <person name="Thomas B.C."/>
            <person name="Singh A."/>
            <person name="Wilkins M.J."/>
            <person name="Karaoz U."/>
            <person name="Brodie E.L."/>
            <person name="Williams K.H."/>
            <person name="Hubbard S.S."/>
            <person name="Banfield J.F."/>
        </authorList>
    </citation>
    <scope>NUCLEOTIDE SEQUENCE [LARGE SCALE GENOMIC DNA]</scope>
</reference>
<dbReference type="EMBL" id="MHNW01000005">
    <property type="protein sequence ID" value="OGZ54548.1"/>
    <property type="molecule type" value="Genomic_DNA"/>
</dbReference>
<protein>
    <recommendedName>
        <fullName evidence="3">Methyltransferase type 11 domain-containing protein</fullName>
    </recommendedName>
</protein>
<dbReference type="InterPro" id="IPR029063">
    <property type="entry name" value="SAM-dependent_MTases_sf"/>
</dbReference>
<dbReference type="Gene3D" id="3.40.50.150">
    <property type="entry name" value="Vaccinia Virus protein VP39"/>
    <property type="match status" value="1"/>
</dbReference>
<dbReference type="STRING" id="1802126.A3B25_02490"/>
<comment type="caution">
    <text evidence="1">The sequence shown here is derived from an EMBL/GenBank/DDBJ whole genome shotgun (WGS) entry which is preliminary data.</text>
</comment>
<organism evidence="1 2">
    <name type="scientific">Candidatus Ryanbacteria bacterium RIFCSPLOWO2_01_FULL_48_26</name>
    <dbReference type="NCBI Taxonomy" id="1802126"/>
    <lineage>
        <taxon>Bacteria</taxon>
        <taxon>Candidatus Ryaniibacteriota</taxon>
    </lineage>
</organism>
<gene>
    <name evidence="1" type="ORF">A3B25_02490</name>
</gene>
<evidence type="ECO:0008006" key="3">
    <source>
        <dbReference type="Google" id="ProtNLM"/>
    </source>
</evidence>
<evidence type="ECO:0000313" key="1">
    <source>
        <dbReference type="EMBL" id="OGZ54548.1"/>
    </source>
</evidence>
<dbReference type="Pfam" id="PF01209">
    <property type="entry name" value="Ubie_methyltran"/>
    <property type="match status" value="1"/>
</dbReference>
<sequence>MIDVAREHSLEEVRYYTSPSDKLDFIDTATVDKITIILALQNIERFNETLIECNRVLKSGGRLYIVLNHPAFRVPKGSGWGWDVEQKAQYRRIDSYLSEAKVKIQMHPGDRPDDFTLSFHRPLQVYFKGLRKAGFAVESLEEWISHKKSEPGPRSGAENKARKEIPLFLLLEAIKTSN</sequence>
<accession>A0A1G2GXP1</accession>
<dbReference type="SUPFAM" id="SSF53335">
    <property type="entry name" value="S-adenosyl-L-methionine-dependent methyltransferases"/>
    <property type="match status" value="1"/>
</dbReference>